<dbReference type="RefSeq" id="WP_275468920.1">
    <property type="nucleotide sequence ID" value="NZ_CP110232.1"/>
</dbReference>
<accession>A0AAF0CUG9</accession>
<evidence type="ECO:0000313" key="1">
    <source>
        <dbReference type="EMBL" id="WEG73116.1"/>
    </source>
</evidence>
<sequence>MGKYFAEDIYQNKFPYLVNTSMTTWYLLFKDQMVNGFMSFDCQKKKTILGEMYFENVRDEFKYEKPILKKLIKAINSNSSHPIETAVEDDRQKILLEEFEFIQYKQTKNYYFLRRR</sequence>
<dbReference type="EMBL" id="CP110232">
    <property type="protein sequence ID" value="WEG73116.1"/>
    <property type="molecule type" value="Genomic_DNA"/>
</dbReference>
<gene>
    <name evidence="1" type="ORF">OL234_09140</name>
</gene>
<dbReference type="KEGG" id="vie:OL234_09140"/>
<protein>
    <submittedName>
        <fullName evidence="1">Uncharacterized protein</fullName>
    </submittedName>
</protein>
<name>A0AAF0CUG9_9ENTE</name>
<evidence type="ECO:0000313" key="2">
    <source>
        <dbReference type="Proteomes" id="UP001179647"/>
    </source>
</evidence>
<reference evidence="1" key="1">
    <citation type="submission" date="2022-10" db="EMBL/GenBank/DDBJ databases">
        <title>Vagococcus sp. isolated from poultry meat.</title>
        <authorList>
            <person name="Johansson P."/>
            <person name="Bjorkroth J."/>
        </authorList>
    </citation>
    <scope>NUCLEOTIDE SEQUENCE</scope>
    <source>
        <strain evidence="1">STAA11</strain>
    </source>
</reference>
<keyword evidence="2" id="KW-1185">Reference proteome</keyword>
<proteinExistence type="predicted"/>
<dbReference type="AlphaFoldDB" id="A0AAF0CUG9"/>
<organism evidence="1 2">
    <name type="scientific">Vagococcus intermedius</name>
    <dbReference type="NCBI Taxonomy" id="2991418"/>
    <lineage>
        <taxon>Bacteria</taxon>
        <taxon>Bacillati</taxon>
        <taxon>Bacillota</taxon>
        <taxon>Bacilli</taxon>
        <taxon>Lactobacillales</taxon>
        <taxon>Enterococcaceae</taxon>
        <taxon>Vagococcus</taxon>
    </lineage>
</organism>
<dbReference type="Proteomes" id="UP001179647">
    <property type="component" value="Chromosome"/>
</dbReference>